<feature type="domain" description="M23ase beta-sheet core" evidence="9">
    <location>
        <begin position="336"/>
        <end position="430"/>
    </location>
</feature>
<keyword evidence="4" id="KW-0479">Metal-binding</keyword>
<dbReference type="InterPro" id="IPR011055">
    <property type="entry name" value="Dup_hybrid_motif"/>
</dbReference>
<evidence type="ECO:0000256" key="7">
    <source>
        <dbReference type="ARBA" id="ARBA00023049"/>
    </source>
</evidence>
<evidence type="ECO:0000256" key="5">
    <source>
        <dbReference type="ARBA" id="ARBA00022801"/>
    </source>
</evidence>
<dbReference type="OrthoDB" id="9815245at2"/>
<gene>
    <name evidence="11" type="ORF">E8K88_11365</name>
</gene>
<keyword evidence="3" id="KW-0645">Protease</keyword>
<evidence type="ECO:0000256" key="6">
    <source>
        <dbReference type="ARBA" id="ARBA00022833"/>
    </source>
</evidence>
<name>A0A4S5BS70_9BURK</name>
<sequence length="474" mass="51706">MTGYLCQDIPLNSNQSEPQKSSDLIASLQAEQSARPSKFSTAHKLMAFVCGIFMLGGGGAFAVANMQAGSAEEITQRMVASDVSSLVAGQNLSSLVGQQNFLLYRSERLQANDTAESLLERLGVSDPSASAFLRRNALVNQNLWGRHGRFVTAEVNNNFELERLTVRWVTDDSGKFQRLTVKQSETDDGFEAVLDQGDLTRTSRLAHGVIQSSLFAAADAANLPDPVAIQLAEMFSASVNFHKDLRKGDTFTVVYEALEADGEPLRSGRVLSAEFVNKGKPFQALWFQENEGDKGAYYALDGSNLRRAFLATPLEFSRVSSNFGSRFHPIKKTWRNHNGIDYAATTGTPIRTVGDGVVKESGWSNSYGNVVYIDHGGNKVTVYAHMSRRDVKTGERVSQGQVIGAVGSTGMSTGPHLHFEFRVNGEFKDPQIIARESVAAAPIAKATKQRFDALAEATRMKFEVAPLMMQASAE</sequence>
<dbReference type="Gene3D" id="2.70.70.10">
    <property type="entry name" value="Glucose Permease (Domain IIA)"/>
    <property type="match status" value="1"/>
</dbReference>
<dbReference type="Pfam" id="PF01551">
    <property type="entry name" value="Peptidase_M23"/>
    <property type="match status" value="1"/>
</dbReference>
<dbReference type="AlphaFoldDB" id="A0A4S5BS70"/>
<dbReference type="GO" id="GO:0006508">
    <property type="term" value="P:proteolysis"/>
    <property type="evidence" value="ECO:0007669"/>
    <property type="project" value="UniProtKB-KW"/>
</dbReference>
<dbReference type="EMBL" id="SSWX01000014">
    <property type="protein sequence ID" value="THJ32576.1"/>
    <property type="molecule type" value="Genomic_DNA"/>
</dbReference>
<dbReference type="SUPFAM" id="SSF51261">
    <property type="entry name" value="Duplicated hybrid motif"/>
    <property type="match status" value="1"/>
</dbReference>
<keyword evidence="6" id="KW-0862">Zinc</keyword>
<dbReference type="Proteomes" id="UP000306236">
    <property type="component" value="Unassembled WGS sequence"/>
</dbReference>
<dbReference type="InterPro" id="IPR016047">
    <property type="entry name" value="M23ase_b-sheet_dom"/>
</dbReference>
<evidence type="ECO:0000256" key="4">
    <source>
        <dbReference type="ARBA" id="ARBA00022723"/>
    </source>
</evidence>
<keyword evidence="8" id="KW-0812">Transmembrane</keyword>
<dbReference type="Pfam" id="PF19425">
    <property type="entry name" value="Csd3_N2"/>
    <property type="match status" value="1"/>
</dbReference>
<feature type="transmembrane region" description="Helical" evidence="8">
    <location>
        <begin position="45"/>
        <end position="64"/>
    </location>
</feature>
<dbReference type="InterPro" id="IPR050570">
    <property type="entry name" value="Cell_wall_metabolism_enzyme"/>
</dbReference>
<dbReference type="CDD" id="cd12797">
    <property type="entry name" value="M23_peptidase"/>
    <property type="match status" value="1"/>
</dbReference>
<keyword evidence="8" id="KW-1133">Transmembrane helix</keyword>
<evidence type="ECO:0000259" key="10">
    <source>
        <dbReference type="Pfam" id="PF19425"/>
    </source>
</evidence>
<protein>
    <submittedName>
        <fullName evidence="11">M23 family metallopeptidase</fullName>
    </submittedName>
</protein>
<keyword evidence="5" id="KW-0378">Hydrolase</keyword>
<keyword evidence="8" id="KW-0472">Membrane</keyword>
<comment type="cofactor">
    <cofactor evidence="1">
        <name>Zn(2+)</name>
        <dbReference type="ChEBI" id="CHEBI:29105"/>
    </cofactor>
</comment>
<dbReference type="GO" id="GO:0030313">
    <property type="term" value="C:cell envelope"/>
    <property type="evidence" value="ECO:0007669"/>
    <property type="project" value="UniProtKB-SubCell"/>
</dbReference>
<reference evidence="11 12" key="1">
    <citation type="submission" date="2019-04" db="EMBL/GenBank/DDBJ databases">
        <title>Lampropedia sp YIM MLB12 draf genome.</title>
        <authorList>
            <person name="Wang Y.-X."/>
        </authorList>
    </citation>
    <scope>NUCLEOTIDE SEQUENCE [LARGE SCALE GENOMIC DNA]</scope>
    <source>
        <strain evidence="11 12">YIM MLB12</strain>
    </source>
</reference>
<evidence type="ECO:0000313" key="12">
    <source>
        <dbReference type="Proteomes" id="UP000306236"/>
    </source>
</evidence>
<dbReference type="GO" id="GO:0004222">
    <property type="term" value="F:metalloendopeptidase activity"/>
    <property type="evidence" value="ECO:0007669"/>
    <property type="project" value="TreeGrafter"/>
</dbReference>
<dbReference type="PANTHER" id="PTHR21666:SF288">
    <property type="entry name" value="CELL DIVISION PROTEIN YTFB"/>
    <property type="match status" value="1"/>
</dbReference>
<accession>A0A4S5BS70</accession>
<evidence type="ECO:0000256" key="2">
    <source>
        <dbReference type="ARBA" id="ARBA00004196"/>
    </source>
</evidence>
<dbReference type="InterPro" id="IPR045834">
    <property type="entry name" value="Csd3_N2"/>
</dbReference>
<comment type="subcellular location">
    <subcellularLocation>
        <location evidence="2">Cell envelope</location>
    </subcellularLocation>
</comment>
<keyword evidence="12" id="KW-1185">Reference proteome</keyword>
<evidence type="ECO:0000256" key="8">
    <source>
        <dbReference type="SAM" id="Phobius"/>
    </source>
</evidence>
<comment type="caution">
    <text evidence="11">The sequence shown here is derived from an EMBL/GenBank/DDBJ whole genome shotgun (WGS) entry which is preliminary data.</text>
</comment>
<evidence type="ECO:0000256" key="3">
    <source>
        <dbReference type="ARBA" id="ARBA00022670"/>
    </source>
</evidence>
<evidence type="ECO:0000259" key="9">
    <source>
        <dbReference type="Pfam" id="PF01551"/>
    </source>
</evidence>
<keyword evidence="7" id="KW-0482">Metalloprotease</keyword>
<evidence type="ECO:0000313" key="11">
    <source>
        <dbReference type="EMBL" id="THJ32576.1"/>
    </source>
</evidence>
<evidence type="ECO:0000256" key="1">
    <source>
        <dbReference type="ARBA" id="ARBA00001947"/>
    </source>
</evidence>
<organism evidence="11 12">
    <name type="scientific">Lampropedia aestuarii</name>
    <dbReference type="NCBI Taxonomy" id="2562762"/>
    <lineage>
        <taxon>Bacteria</taxon>
        <taxon>Pseudomonadati</taxon>
        <taxon>Pseudomonadota</taxon>
        <taxon>Betaproteobacteria</taxon>
        <taxon>Burkholderiales</taxon>
        <taxon>Comamonadaceae</taxon>
        <taxon>Lampropedia</taxon>
    </lineage>
</organism>
<dbReference type="Gene3D" id="3.10.450.350">
    <property type="match status" value="2"/>
</dbReference>
<dbReference type="GO" id="GO:0046872">
    <property type="term" value="F:metal ion binding"/>
    <property type="evidence" value="ECO:0007669"/>
    <property type="project" value="UniProtKB-KW"/>
</dbReference>
<feature type="domain" description="Csd3-like second N-terminal" evidence="10">
    <location>
        <begin position="204"/>
        <end position="323"/>
    </location>
</feature>
<proteinExistence type="predicted"/>
<dbReference type="PANTHER" id="PTHR21666">
    <property type="entry name" value="PEPTIDASE-RELATED"/>
    <property type="match status" value="1"/>
</dbReference>